<keyword evidence="5" id="KW-1185">Reference proteome</keyword>
<proteinExistence type="predicted"/>
<dbReference type="PANTHER" id="PTHR45792:SF2">
    <property type="entry name" value="DIACYLGLYCEROL LIPASE-BETA"/>
    <property type="match status" value="1"/>
</dbReference>
<evidence type="ECO:0000256" key="2">
    <source>
        <dbReference type="ARBA" id="ARBA00022963"/>
    </source>
</evidence>
<name>A0ABD2WME4_9HYME</name>
<dbReference type="GO" id="GO:0016787">
    <property type="term" value="F:hydrolase activity"/>
    <property type="evidence" value="ECO:0007669"/>
    <property type="project" value="UniProtKB-KW"/>
</dbReference>
<gene>
    <name evidence="4" type="ORF">TKK_011313</name>
</gene>
<keyword evidence="2" id="KW-0442">Lipid degradation</keyword>
<dbReference type="GO" id="GO:0016042">
    <property type="term" value="P:lipid catabolic process"/>
    <property type="evidence" value="ECO:0007669"/>
    <property type="project" value="UniProtKB-KW"/>
</dbReference>
<accession>A0ABD2WME4</accession>
<evidence type="ECO:0000256" key="3">
    <source>
        <dbReference type="ARBA" id="ARBA00023098"/>
    </source>
</evidence>
<evidence type="ECO:0000313" key="4">
    <source>
        <dbReference type="EMBL" id="KAL3394291.1"/>
    </source>
</evidence>
<dbReference type="Proteomes" id="UP001627154">
    <property type="component" value="Unassembled WGS sequence"/>
</dbReference>
<comment type="caution">
    <text evidence="4">The sequence shown here is derived from an EMBL/GenBank/DDBJ whole genome shotgun (WGS) entry which is preliminary data.</text>
</comment>
<sequence>MLITLQACRLPKYRVALNGFGYMLFGVPDRDLNRTWRNGNTINSIPGQLPLLSEATTPRHTEIAILERDVSRRRYSKVRLYTAGKILHIARCKPNVKEKKSKQKNKDKKFEMRWAQPEEFMELTVMPRMLLDHLPENLEEALSILVEQQDSLPIDLSPT</sequence>
<protein>
    <submittedName>
        <fullName evidence="4">Uncharacterized protein</fullName>
    </submittedName>
</protein>
<reference evidence="4 5" key="1">
    <citation type="journal article" date="2024" name="bioRxiv">
        <title>A reference genome for Trichogramma kaykai: A tiny desert-dwelling parasitoid wasp with competing sex-ratio distorters.</title>
        <authorList>
            <person name="Culotta J."/>
            <person name="Lindsey A.R."/>
        </authorList>
    </citation>
    <scope>NUCLEOTIDE SEQUENCE [LARGE SCALE GENOMIC DNA]</scope>
    <source>
        <strain evidence="4 5">KSX58</strain>
    </source>
</reference>
<dbReference type="EMBL" id="JBJJXI010000092">
    <property type="protein sequence ID" value="KAL3394291.1"/>
    <property type="molecule type" value="Genomic_DNA"/>
</dbReference>
<evidence type="ECO:0000313" key="5">
    <source>
        <dbReference type="Proteomes" id="UP001627154"/>
    </source>
</evidence>
<organism evidence="4 5">
    <name type="scientific">Trichogramma kaykai</name>
    <dbReference type="NCBI Taxonomy" id="54128"/>
    <lineage>
        <taxon>Eukaryota</taxon>
        <taxon>Metazoa</taxon>
        <taxon>Ecdysozoa</taxon>
        <taxon>Arthropoda</taxon>
        <taxon>Hexapoda</taxon>
        <taxon>Insecta</taxon>
        <taxon>Pterygota</taxon>
        <taxon>Neoptera</taxon>
        <taxon>Endopterygota</taxon>
        <taxon>Hymenoptera</taxon>
        <taxon>Apocrita</taxon>
        <taxon>Proctotrupomorpha</taxon>
        <taxon>Chalcidoidea</taxon>
        <taxon>Trichogrammatidae</taxon>
        <taxon>Trichogramma</taxon>
    </lineage>
</organism>
<dbReference type="InterPro" id="IPR052214">
    <property type="entry name" value="DAG_Lipase-Related"/>
</dbReference>
<keyword evidence="3" id="KW-0443">Lipid metabolism</keyword>
<keyword evidence="1" id="KW-0378">Hydrolase</keyword>
<evidence type="ECO:0000256" key="1">
    <source>
        <dbReference type="ARBA" id="ARBA00022801"/>
    </source>
</evidence>
<dbReference type="PANTHER" id="PTHR45792">
    <property type="entry name" value="DIACYLGLYCEROL LIPASE HOMOLOG-RELATED"/>
    <property type="match status" value="1"/>
</dbReference>
<dbReference type="AlphaFoldDB" id="A0ABD2WME4"/>